<dbReference type="OMA" id="MIHPSEE"/>
<evidence type="ECO:0000256" key="1">
    <source>
        <dbReference type="ARBA" id="ARBA00022884"/>
    </source>
</evidence>
<dbReference type="PANTHER" id="PTHR47958">
    <property type="entry name" value="ATP-DEPENDENT RNA HELICASE DBP3"/>
    <property type="match status" value="1"/>
</dbReference>
<dbReference type="SUPFAM" id="SSF52540">
    <property type="entry name" value="P-loop containing nucleoside triphosphate hydrolases"/>
    <property type="match status" value="1"/>
</dbReference>
<dbReference type="InterPro" id="IPR027417">
    <property type="entry name" value="P-loop_NTPase"/>
</dbReference>
<gene>
    <name evidence="3" type="ORF">SETIT_1G034800v2</name>
</gene>
<dbReference type="GO" id="GO:0003724">
    <property type="term" value="F:RNA helicase activity"/>
    <property type="evidence" value="ECO:0000318"/>
    <property type="project" value="GO_Central"/>
</dbReference>
<dbReference type="GO" id="GO:0003729">
    <property type="term" value="F:mRNA binding"/>
    <property type="evidence" value="ECO:0000318"/>
    <property type="project" value="GO_Central"/>
</dbReference>
<organism evidence="3">
    <name type="scientific">Setaria italica</name>
    <name type="common">Foxtail millet</name>
    <name type="synonym">Panicum italicum</name>
    <dbReference type="NCBI Taxonomy" id="4555"/>
    <lineage>
        <taxon>Eukaryota</taxon>
        <taxon>Viridiplantae</taxon>
        <taxon>Streptophyta</taxon>
        <taxon>Embryophyta</taxon>
        <taxon>Tracheophyta</taxon>
        <taxon>Spermatophyta</taxon>
        <taxon>Magnoliopsida</taxon>
        <taxon>Liliopsida</taxon>
        <taxon>Poales</taxon>
        <taxon>Poaceae</taxon>
        <taxon>PACMAD clade</taxon>
        <taxon>Panicoideae</taxon>
        <taxon>Panicodae</taxon>
        <taxon>Paniceae</taxon>
        <taxon>Cenchrinae</taxon>
        <taxon>Setaria</taxon>
    </lineage>
</organism>
<reference evidence="3" key="2">
    <citation type="submission" date="2015-07" db="EMBL/GenBank/DDBJ databases">
        <authorList>
            <person name="Noorani M."/>
        </authorList>
    </citation>
    <scope>NUCLEOTIDE SEQUENCE</scope>
    <source>
        <strain evidence="3">Yugu1</strain>
    </source>
</reference>
<feature type="domain" description="Helicase C-terminal" evidence="2">
    <location>
        <begin position="389"/>
        <end position="543"/>
    </location>
</feature>
<reference evidence="4" key="3">
    <citation type="submission" date="2018-08" db="UniProtKB">
        <authorList>
            <consortium name="EnsemblPlants"/>
        </authorList>
    </citation>
    <scope>IDENTIFICATION</scope>
    <source>
        <strain evidence="4">Yugu1</strain>
    </source>
</reference>
<dbReference type="STRING" id="4555.K3Z0U7"/>
<dbReference type="Gramene" id="KQL28107">
    <property type="protein sequence ID" value="KQL28107"/>
    <property type="gene ID" value="SETIT_020164mg"/>
</dbReference>
<evidence type="ECO:0000313" key="3">
    <source>
        <dbReference type="EMBL" id="RCV04856.1"/>
    </source>
</evidence>
<dbReference type="eggNOG" id="KOG0327">
    <property type="taxonomic scope" value="Eukaryota"/>
</dbReference>
<keyword evidence="5" id="KW-1185">Reference proteome</keyword>
<dbReference type="Gene3D" id="3.40.50.300">
    <property type="entry name" value="P-loop containing nucleotide triphosphate hydrolases"/>
    <property type="match status" value="1"/>
</dbReference>
<dbReference type="OrthoDB" id="604527at2759"/>
<evidence type="ECO:0000313" key="4">
    <source>
        <dbReference type="EnsemblPlants" id="KQL28107"/>
    </source>
</evidence>
<dbReference type="AlphaFoldDB" id="K3Z0U7"/>
<accession>K3Z0U7</accession>
<proteinExistence type="predicted"/>
<dbReference type="PROSITE" id="PS51194">
    <property type="entry name" value="HELICASE_CTER"/>
    <property type="match status" value="1"/>
</dbReference>
<dbReference type="InterPro" id="IPR001650">
    <property type="entry name" value="Helicase_C-like"/>
</dbReference>
<name>K3Z0U7_SETIT</name>
<sequence length="543" mass="61798">MGQPEGMHLVREWTRHISSQVLESMSMRKKAVPEQELSGKKRCYACKETSHSLDQCSIKYKPVTVAHEFGYATEYPFIMIHPSEEMLEKEKFYHHCLLITSDVSNLDLGILKVQLQKLWNLPGSWVLRRECSKSFLASFSSEGDVVSCVKNPNMEMVMDDKEVKLTLTRWSEGEDESNGLIKLWFLVCGVPRKYRGWAELYEVVSMFGVLIDVDVGSLEVGDKDPIRLKIALRNHDGAPFSYNVVLGWSSRMVMLTVEAKIDSENKDHNTRIVTSTGNHVLDFGDSSEKEHEKEVINASQSILLEESMCINESRLDGKTKENKISTPAATVNNSKETTIESSEPEGVQSICQNSTIMIGEDRFRGIPKPPIKHVFKRRVIVPRDEELKDIIQFYVKVKKEEMKLSKLYALLHTGKVRNVIIFVNTKDKVMSLSQDVGKHYNVSASHDDMDQHARDAAIQKFRSGSSSILIAADLRGTNAVKVPVVINYDLPTQPMQYIHRVQQQNRQPGKRSVFINLVTRADECIHFEIQRFCNGQVKELSDM</sequence>
<evidence type="ECO:0000313" key="5">
    <source>
        <dbReference type="Proteomes" id="UP000004995"/>
    </source>
</evidence>
<reference evidence="3 5" key="1">
    <citation type="journal article" date="2012" name="Nat. Biotechnol.">
        <title>Reference genome sequence of the model plant Setaria.</title>
        <authorList>
            <person name="Bennetzen J.L."/>
            <person name="Schmutz J."/>
            <person name="Wang H."/>
            <person name="Percifield R."/>
            <person name="Hawkins J."/>
            <person name="Pontaroli A.C."/>
            <person name="Estep M."/>
            <person name="Feng L."/>
            <person name="Vaughn J.N."/>
            <person name="Grimwood J."/>
            <person name="Jenkins J."/>
            <person name="Barry K."/>
            <person name="Lindquist E."/>
            <person name="Hellsten U."/>
            <person name="Deshpande S."/>
            <person name="Wang X."/>
            <person name="Wu X."/>
            <person name="Mitros T."/>
            <person name="Triplett J."/>
            <person name="Yang X."/>
            <person name="Ye C.Y."/>
            <person name="Mauro-Herrera M."/>
            <person name="Wang L."/>
            <person name="Li P."/>
            <person name="Sharma M."/>
            <person name="Sharma R."/>
            <person name="Ronald P.C."/>
            <person name="Panaud O."/>
            <person name="Kellogg E.A."/>
            <person name="Brutnell T.P."/>
            <person name="Doust A.N."/>
            <person name="Tuskan G.A."/>
            <person name="Rokhsar D."/>
            <person name="Devos K.M."/>
        </authorList>
    </citation>
    <scope>NUCLEOTIDE SEQUENCE [LARGE SCALE GENOMIC DNA]</scope>
    <source>
        <strain evidence="5">cv. Yugu1</strain>
        <strain evidence="3">Yugu1</strain>
    </source>
</reference>
<dbReference type="Pfam" id="PF00271">
    <property type="entry name" value="Helicase_C"/>
    <property type="match status" value="1"/>
</dbReference>
<dbReference type="HOGENOM" id="CLU_037381_0_0_1"/>
<protein>
    <recommendedName>
        <fullName evidence="2">Helicase C-terminal domain-containing protein</fullName>
    </recommendedName>
</protein>
<dbReference type="CDD" id="cd18787">
    <property type="entry name" value="SF2_C_DEAD"/>
    <property type="match status" value="1"/>
</dbReference>
<dbReference type="EnsemblPlants" id="KQL28107">
    <property type="protein sequence ID" value="KQL28107"/>
    <property type="gene ID" value="SETIT_020164mg"/>
</dbReference>
<dbReference type="EMBL" id="AGNK02000045">
    <property type="status" value="NOT_ANNOTATED_CDS"/>
    <property type="molecule type" value="Genomic_DNA"/>
</dbReference>
<dbReference type="Proteomes" id="UP000004995">
    <property type="component" value="Unassembled WGS sequence"/>
</dbReference>
<keyword evidence="1" id="KW-0694">RNA-binding</keyword>
<evidence type="ECO:0000259" key="2">
    <source>
        <dbReference type="PROSITE" id="PS51194"/>
    </source>
</evidence>
<dbReference type="EMBL" id="CM003528">
    <property type="protein sequence ID" value="RCV04856.1"/>
    <property type="molecule type" value="Genomic_DNA"/>
</dbReference>